<proteinExistence type="evidence at transcript level"/>
<sequence>MARLILLVALSFLPLLTSARLIGNPFLLKGSVYCDTCRAGFETDATKYLHGARVRIECKDRDTLRLTYSDEAVTDSKGKYSVLVSDDHGDQMCDAILVSSPDPECAVPDKGRDRACVILTRSNGMTSDERFANAMGFLKNEPMAGCTQILQKYQLNEDD</sequence>
<organism evidence="4">
    <name type="scientific">Sambucus nigra</name>
    <name type="common">European elder</name>
    <dbReference type="NCBI Taxonomy" id="4202"/>
    <lineage>
        <taxon>Eukaryota</taxon>
        <taxon>Viridiplantae</taxon>
        <taxon>Streptophyta</taxon>
        <taxon>Embryophyta</taxon>
        <taxon>Tracheophyta</taxon>
        <taxon>Spermatophyta</taxon>
        <taxon>Magnoliopsida</taxon>
        <taxon>eudicotyledons</taxon>
        <taxon>Gunneridae</taxon>
        <taxon>Pentapetalae</taxon>
        <taxon>asterids</taxon>
        <taxon>campanulids</taxon>
        <taxon>Dipsacales</taxon>
        <taxon>Adoxaceae</taxon>
        <taxon>Sambucus</taxon>
    </lineage>
</organism>
<name>Q9SES4_SAMNI</name>
<feature type="chain" id="PRO_5004332602" evidence="3">
    <location>
        <begin position="20"/>
        <end position="159"/>
    </location>
</feature>
<protein>
    <submittedName>
        <fullName evidence="4">Allergen-like protein BRSn20</fullName>
    </submittedName>
</protein>
<comment type="similarity">
    <text evidence="1">Belongs to the Ole e I family.</text>
</comment>
<dbReference type="InterPro" id="IPR006041">
    <property type="entry name" value="Pollen_Ole_e1_allergen"/>
</dbReference>
<gene>
    <name evidence="4" type="primary">BRSn20</name>
</gene>
<dbReference type="PANTHER" id="PTHR31614">
    <property type="entry name" value="PROTEIN DOWNSTREAM OF FLC-RELATED"/>
    <property type="match status" value="1"/>
</dbReference>
<accession>Q9SES4</accession>
<evidence type="ECO:0000256" key="1">
    <source>
        <dbReference type="ARBA" id="ARBA00010049"/>
    </source>
</evidence>
<evidence type="ECO:0000256" key="3">
    <source>
        <dbReference type="SAM" id="SignalP"/>
    </source>
</evidence>
<evidence type="ECO:0000313" key="4">
    <source>
        <dbReference type="EMBL" id="AAF16869.1"/>
    </source>
</evidence>
<dbReference type="Pfam" id="PF01190">
    <property type="entry name" value="Pollen_Ole_e_1"/>
    <property type="match status" value="1"/>
</dbReference>
<evidence type="ECO:0000256" key="2">
    <source>
        <dbReference type="ARBA" id="ARBA00023157"/>
    </source>
</evidence>
<dbReference type="PANTHER" id="PTHR31614:SF5">
    <property type="entry name" value="ALLERGEN-LIKE PROTEIN BRSN20"/>
    <property type="match status" value="1"/>
</dbReference>
<reference evidence="4" key="1">
    <citation type="submission" date="1998-11" db="EMBL/GenBank/DDBJ databases">
        <title>Cloning and expression of an allergen-like cDNA from Sambucus nigra leaf abscission zones.</title>
        <authorList>
            <person name="Ruperti B."/>
            <person name="Whitelaw C.A."/>
            <person name="Roberts J.A."/>
        </authorList>
    </citation>
    <scope>NUCLEOTIDE SEQUENCE</scope>
    <source>
        <tissue evidence="4">Leaf</tissue>
    </source>
</reference>
<keyword evidence="3" id="KW-0732">Signal</keyword>
<dbReference type="AlphaFoldDB" id="Q9SES4"/>
<keyword evidence="2" id="KW-1015">Disulfide bond</keyword>
<feature type="signal peptide" evidence="3">
    <location>
        <begin position="1"/>
        <end position="19"/>
    </location>
</feature>
<dbReference type="EMBL" id="AF109693">
    <property type="protein sequence ID" value="AAF16869.1"/>
    <property type="molecule type" value="mRNA"/>
</dbReference>